<sequence length="200" mass="22465">MTNKLKAIVLAAGYSSRMASMKALLPLGETNVLERVVATFRQAGISDIRVVTGYRRELLLPLLQKLALREIYNPYYAEGMFSSVQSGVSSLEPESEAFFIMPVDIPLLKAATLQTLLEHFDHKQAEIFHPCYQGQRGHPPLLAYSMRQRILQWEGAGGLKGLLRQHEDKSINIAVPDSAILLDMDTVEQYQHLLTLDVKE</sequence>
<organism evidence="2 3">
    <name type="scientific">Syntrophomonas wolfei subsp. wolfei (strain DSM 2245B / Goettingen)</name>
    <dbReference type="NCBI Taxonomy" id="335541"/>
    <lineage>
        <taxon>Bacteria</taxon>
        <taxon>Bacillati</taxon>
        <taxon>Bacillota</taxon>
        <taxon>Clostridia</taxon>
        <taxon>Eubacteriales</taxon>
        <taxon>Syntrophomonadaceae</taxon>
        <taxon>Syntrophomonas</taxon>
    </lineage>
</organism>
<dbReference type="SUPFAM" id="SSF53448">
    <property type="entry name" value="Nucleotide-diphospho-sugar transferases"/>
    <property type="match status" value="1"/>
</dbReference>
<dbReference type="eggNOG" id="COG2068">
    <property type="taxonomic scope" value="Bacteria"/>
</dbReference>
<dbReference type="RefSeq" id="WP_011641209.1">
    <property type="nucleotide sequence ID" value="NC_008346.1"/>
</dbReference>
<dbReference type="Pfam" id="PF12804">
    <property type="entry name" value="NTP_transf_3"/>
    <property type="match status" value="1"/>
</dbReference>
<evidence type="ECO:0000313" key="2">
    <source>
        <dbReference type="EMBL" id="ABI69114.1"/>
    </source>
</evidence>
<accession>Q0AVZ0</accession>
<dbReference type="Gene3D" id="3.90.550.10">
    <property type="entry name" value="Spore Coat Polysaccharide Biosynthesis Protein SpsA, Chain A"/>
    <property type="match status" value="1"/>
</dbReference>
<dbReference type="CDD" id="cd04182">
    <property type="entry name" value="GT_2_like_f"/>
    <property type="match status" value="1"/>
</dbReference>
<name>Q0AVZ0_SYNWW</name>
<keyword evidence="3" id="KW-1185">Reference proteome</keyword>
<reference evidence="3" key="1">
    <citation type="journal article" date="2010" name="Environ. Microbiol.">
        <title>The genome of Syntrophomonas wolfei: new insights into syntrophic metabolism and biohydrogen production.</title>
        <authorList>
            <person name="Sieber J.R."/>
            <person name="Sims D.R."/>
            <person name="Han C."/>
            <person name="Kim E."/>
            <person name="Lykidis A."/>
            <person name="Lapidus A.L."/>
            <person name="McDonnald E."/>
            <person name="Rohlin L."/>
            <person name="Culley D.E."/>
            <person name="Gunsalus R."/>
            <person name="McInerney M.J."/>
        </authorList>
    </citation>
    <scope>NUCLEOTIDE SEQUENCE [LARGE SCALE GENOMIC DNA]</scope>
    <source>
        <strain evidence="3">DSM 2245B / Goettingen</strain>
    </source>
</reference>
<feature type="domain" description="MobA-like NTP transferase" evidence="1">
    <location>
        <begin position="7"/>
        <end position="167"/>
    </location>
</feature>
<dbReference type="PANTHER" id="PTHR43777:SF1">
    <property type="entry name" value="MOLYBDENUM COFACTOR CYTIDYLYLTRANSFERASE"/>
    <property type="match status" value="1"/>
</dbReference>
<evidence type="ECO:0000313" key="3">
    <source>
        <dbReference type="Proteomes" id="UP000001968"/>
    </source>
</evidence>
<dbReference type="PANTHER" id="PTHR43777">
    <property type="entry name" value="MOLYBDENUM COFACTOR CYTIDYLYLTRANSFERASE"/>
    <property type="match status" value="1"/>
</dbReference>
<dbReference type="EMBL" id="CP000448">
    <property type="protein sequence ID" value="ABI69114.1"/>
    <property type="molecule type" value="Genomic_DNA"/>
</dbReference>
<dbReference type="KEGG" id="swo:Swol_1816"/>
<dbReference type="InterPro" id="IPR029044">
    <property type="entry name" value="Nucleotide-diphossugar_trans"/>
</dbReference>
<gene>
    <name evidence="2" type="ordered locus">Swol_1816</name>
</gene>
<dbReference type="AlphaFoldDB" id="Q0AVZ0"/>
<evidence type="ECO:0000259" key="1">
    <source>
        <dbReference type="Pfam" id="PF12804"/>
    </source>
</evidence>
<dbReference type="InterPro" id="IPR025877">
    <property type="entry name" value="MobA-like_NTP_Trfase"/>
</dbReference>
<proteinExistence type="predicted"/>
<dbReference type="STRING" id="335541.Swol_1816"/>
<protein>
    <recommendedName>
        <fullName evidence="1">MobA-like NTP transferase domain-containing protein</fullName>
    </recommendedName>
</protein>
<dbReference type="HOGENOM" id="CLU_061980_1_2_9"/>
<dbReference type="Proteomes" id="UP000001968">
    <property type="component" value="Chromosome"/>
</dbReference>
<dbReference type="GO" id="GO:0016779">
    <property type="term" value="F:nucleotidyltransferase activity"/>
    <property type="evidence" value="ECO:0007669"/>
    <property type="project" value="UniProtKB-ARBA"/>
</dbReference>
<dbReference type="OrthoDB" id="285216at2"/>